<name>A0A7J6B622_AMEME</name>
<accession>A0A7J6B622</accession>
<dbReference type="PANTHER" id="PTHR33444">
    <property type="entry name" value="SI:DKEY-19B23.12-RELATED"/>
    <property type="match status" value="1"/>
</dbReference>
<proteinExistence type="predicted"/>
<feature type="transmembrane region" description="Helical" evidence="1">
    <location>
        <begin position="89"/>
        <end position="111"/>
    </location>
</feature>
<feature type="transmembrane region" description="Helical" evidence="1">
    <location>
        <begin position="22"/>
        <end position="42"/>
    </location>
</feature>
<dbReference type="AlphaFoldDB" id="A0A7J6B622"/>
<reference evidence="2 3" key="1">
    <citation type="submission" date="2020-02" db="EMBL/GenBank/DDBJ databases">
        <title>A chromosome-scale genome assembly of the black bullhead catfish (Ameiurus melas).</title>
        <authorList>
            <person name="Wen M."/>
            <person name="Zham M."/>
            <person name="Cabau C."/>
            <person name="Klopp C."/>
            <person name="Donnadieu C."/>
            <person name="Roques C."/>
            <person name="Bouchez O."/>
            <person name="Lampietro C."/>
            <person name="Jouanno E."/>
            <person name="Herpin A."/>
            <person name="Louis A."/>
            <person name="Berthelot C."/>
            <person name="Parey E."/>
            <person name="Roest-Crollius H."/>
            <person name="Braasch I."/>
            <person name="Postlethwait J."/>
            <person name="Robinson-Rechavi M."/>
            <person name="Echchiki A."/>
            <person name="Begum T."/>
            <person name="Montfort J."/>
            <person name="Schartl M."/>
            <person name="Bobe J."/>
            <person name="Guiguen Y."/>
        </authorList>
    </citation>
    <scope>NUCLEOTIDE SEQUENCE [LARGE SCALE GENOMIC DNA]</scope>
    <source>
        <strain evidence="2">M_S1</strain>
        <tissue evidence="2">Blood</tissue>
    </source>
</reference>
<keyword evidence="1" id="KW-0812">Transmembrane</keyword>
<evidence type="ECO:0000313" key="3">
    <source>
        <dbReference type="Proteomes" id="UP000593565"/>
    </source>
</evidence>
<dbReference type="Proteomes" id="UP000593565">
    <property type="component" value="Unassembled WGS sequence"/>
</dbReference>
<comment type="caution">
    <text evidence="2">The sequence shown here is derived from an EMBL/GenBank/DDBJ whole genome shotgun (WGS) entry which is preliminary data.</text>
</comment>
<feature type="transmembrane region" description="Helical" evidence="1">
    <location>
        <begin position="54"/>
        <end position="77"/>
    </location>
</feature>
<keyword evidence="1" id="KW-1133">Transmembrane helix</keyword>
<dbReference type="PANTHER" id="PTHR33444:SF2">
    <property type="entry name" value="MARVEL DOMAIN-CONTAINING PROTEIN"/>
    <property type="match status" value="1"/>
</dbReference>
<gene>
    <name evidence="2" type="ORF">AMELA_G00063820</name>
</gene>
<feature type="transmembrane region" description="Helical" evidence="1">
    <location>
        <begin position="131"/>
        <end position="163"/>
    </location>
</feature>
<keyword evidence="1" id="KW-0472">Membrane</keyword>
<keyword evidence="3" id="KW-1185">Reference proteome</keyword>
<evidence type="ECO:0000313" key="2">
    <source>
        <dbReference type="EMBL" id="KAF4089178.1"/>
    </source>
</evidence>
<organism evidence="2 3">
    <name type="scientific">Ameiurus melas</name>
    <name type="common">Black bullhead</name>
    <name type="synonym">Silurus melas</name>
    <dbReference type="NCBI Taxonomy" id="219545"/>
    <lineage>
        <taxon>Eukaryota</taxon>
        <taxon>Metazoa</taxon>
        <taxon>Chordata</taxon>
        <taxon>Craniata</taxon>
        <taxon>Vertebrata</taxon>
        <taxon>Euteleostomi</taxon>
        <taxon>Actinopterygii</taxon>
        <taxon>Neopterygii</taxon>
        <taxon>Teleostei</taxon>
        <taxon>Ostariophysi</taxon>
        <taxon>Siluriformes</taxon>
        <taxon>Ictaluridae</taxon>
        <taxon>Ameiurus</taxon>
    </lineage>
</organism>
<protein>
    <submittedName>
        <fullName evidence="2">Uncharacterized protein</fullName>
    </submittedName>
</protein>
<sequence length="176" mass="19359">MGVADDLQHTVNLSQPRSIPSLAVLTKSLLVGVSVAQIIIGAKYLKECTVQNYIPVYVLVSGVFHMIMALFACLPCGQNDNSTLKTLSSIWNSLLSGFTICWFIAGSVWVYSIYPPNYNSTVVDVPYCNKALYLFAFWTTTLVYILFAVVIVGTCCCVVYMCVCKSEDQPEQVTPA</sequence>
<dbReference type="EMBL" id="JAAGNN010000005">
    <property type="protein sequence ID" value="KAF4089178.1"/>
    <property type="molecule type" value="Genomic_DNA"/>
</dbReference>
<evidence type="ECO:0000256" key="1">
    <source>
        <dbReference type="SAM" id="Phobius"/>
    </source>
</evidence>
<dbReference type="InterPro" id="IPR040350">
    <property type="entry name" value="TMEM272"/>
</dbReference>